<proteinExistence type="predicted"/>
<dbReference type="EMBL" id="PXZO01000051">
    <property type="protein sequence ID" value="PSK06334.1"/>
    <property type="molecule type" value="Genomic_DNA"/>
</dbReference>
<dbReference type="RefSeq" id="WP_106835894.1">
    <property type="nucleotide sequence ID" value="NZ_JARMEW010000063.1"/>
</dbReference>
<gene>
    <name evidence="2" type="ORF">C7R92_23905</name>
</gene>
<keyword evidence="3" id="KW-1185">Reference proteome</keyword>
<reference evidence="2 3" key="1">
    <citation type="submission" date="2018-03" db="EMBL/GenBank/DDBJ databases">
        <title>Brevisbacillus phylogenomics.</title>
        <authorList>
            <person name="Dunlap C."/>
        </authorList>
    </citation>
    <scope>NUCLEOTIDE SEQUENCE [LARGE SCALE GENOMIC DNA]</scope>
    <source>
        <strain evidence="2 3">NRRL B-41110</strain>
    </source>
</reference>
<keyword evidence="1" id="KW-1133">Transmembrane helix</keyword>
<keyword evidence="1" id="KW-0812">Transmembrane</keyword>
<keyword evidence="1" id="KW-0472">Membrane</keyword>
<dbReference type="Proteomes" id="UP000241645">
    <property type="component" value="Unassembled WGS sequence"/>
</dbReference>
<accession>A0ABX5FJH4</accession>
<evidence type="ECO:0000256" key="1">
    <source>
        <dbReference type="SAM" id="Phobius"/>
    </source>
</evidence>
<name>A0ABX5FJH4_9BACL</name>
<protein>
    <submittedName>
        <fullName evidence="2">Uncharacterized protein</fullName>
    </submittedName>
</protein>
<sequence length="252" mass="29154">MKKRTFLICLLIIFTPIILGLILNIPTGFLTIGDESSWVGFFGNYSGGIIGGIVAVLVAKMQVNDQINRQIKNEEENKFINQMPALISIKYELVKMKNSISYAYKYRNRLFETEDSSKDVHELLYYSTIKLYQLRDENWANMYSVTNADFHADLIELKNLYIDIQAALNTDINKMTEQVTNLYIEINHPNDAQIIELEIEIEKAKQAKKLIWNELNAKNYLEILDNHISIIDIVISSIKELQEEREKIRDGA</sequence>
<organism evidence="2 3">
    <name type="scientific">Brevibacillus porteri</name>
    <dbReference type="NCBI Taxonomy" id="2126350"/>
    <lineage>
        <taxon>Bacteria</taxon>
        <taxon>Bacillati</taxon>
        <taxon>Bacillota</taxon>
        <taxon>Bacilli</taxon>
        <taxon>Bacillales</taxon>
        <taxon>Paenibacillaceae</taxon>
        <taxon>Brevibacillus</taxon>
    </lineage>
</organism>
<evidence type="ECO:0000313" key="2">
    <source>
        <dbReference type="EMBL" id="PSK06334.1"/>
    </source>
</evidence>
<dbReference type="GeneID" id="95753142"/>
<feature type="transmembrane region" description="Helical" evidence="1">
    <location>
        <begin position="7"/>
        <end position="32"/>
    </location>
</feature>
<evidence type="ECO:0000313" key="3">
    <source>
        <dbReference type="Proteomes" id="UP000241645"/>
    </source>
</evidence>
<feature type="transmembrane region" description="Helical" evidence="1">
    <location>
        <begin position="38"/>
        <end position="59"/>
    </location>
</feature>
<comment type="caution">
    <text evidence="2">The sequence shown here is derived from an EMBL/GenBank/DDBJ whole genome shotgun (WGS) entry which is preliminary data.</text>
</comment>